<accession>A0A813H8Q3</accession>
<feature type="compositionally biased region" description="Polar residues" evidence="2">
    <location>
        <begin position="12"/>
        <end position="32"/>
    </location>
</feature>
<dbReference type="OrthoDB" id="426956at2759"/>
<evidence type="ECO:0000256" key="1">
    <source>
        <dbReference type="RuleBase" id="RU364126"/>
    </source>
</evidence>
<comment type="catalytic activity">
    <reaction evidence="1">
        <text>1D-myo-inositol 1,3,4,5,6-pentakisphosphate + ATP = 1D-myo-inositol hexakisphosphate + ADP + H(+)</text>
        <dbReference type="Rhea" id="RHEA:20313"/>
        <dbReference type="ChEBI" id="CHEBI:15378"/>
        <dbReference type="ChEBI" id="CHEBI:30616"/>
        <dbReference type="ChEBI" id="CHEBI:57733"/>
        <dbReference type="ChEBI" id="CHEBI:58130"/>
        <dbReference type="ChEBI" id="CHEBI:456216"/>
        <dbReference type="EC" id="2.7.1.158"/>
    </reaction>
</comment>
<keyword evidence="1" id="KW-0418">Kinase</keyword>
<keyword evidence="5" id="KW-1185">Reference proteome</keyword>
<keyword evidence="1" id="KW-0067">ATP-binding</keyword>
<name>A0A813H8Q3_POLGL</name>
<gene>
    <name evidence="4" type="ORF">PGLA1383_LOCUS49883</name>
</gene>
<sequence>MALRRLAPRLASSATASTPRRPEQSATAVSASSSRQLANLLRLRPCSPSPGPRKAQEALEADAVAPVLLAAGALAIGAATWLVASSGGSGQLPIVHERVAEPEEVCYICEGRNNLLCSGVGPCGPSRRWGRRSWGGHLLQLQKASESGNEAKATTGALRKRAALQRKLAAHCFDPFYVDVPEVVALPVADVRSIDAYILASRPAKQRGQCLSMEDSQEFPGRVLALRMQNLLEAPVKLDGRDLQKLVSVEIQPGCGLQEIQGFPSRHSMSQQLASSAKAPDHPLALFSGDASLATATVLSCLGAKTYSAFQDMISYKEHDLLHERDIYMFGDAQLTHQISVHLASRYAGDPTVFDAYDGSCNSSLKKTSSWGIFGYEECLKTQCHAGQFWCSSASSPADHSGDCVSEDLRRLQSFAVGDSEKLAVRLLSELRTHGDEAVALLDDISQVELVIAQASRSSGDDRSVKMHEKEGIRLLSLPTWNPREAT</sequence>
<dbReference type="EMBL" id="CAJNNV010030941">
    <property type="protein sequence ID" value="CAE8634233.1"/>
    <property type="molecule type" value="Genomic_DNA"/>
</dbReference>
<feature type="transmembrane region" description="Helical" evidence="3">
    <location>
        <begin position="63"/>
        <end position="84"/>
    </location>
</feature>
<evidence type="ECO:0000256" key="3">
    <source>
        <dbReference type="SAM" id="Phobius"/>
    </source>
</evidence>
<keyword evidence="1" id="KW-0547">Nucleotide-binding</keyword>
<dbReference type="Proteomes" id="UP000654075">
    <property type="component" value="Unassembled WGS sequence"/>
</dbReference>
<keyword evidence="3" id="KW-0812">Transmembrane</keyword>
<dbReference type="Pfam" id="PF06090">
    <property type="entry name" value="Ins_P5_2-kin"/>
    <property type="match status" value="1"/>
</dbReference>
<evidence type="ECO:0000313" key="5">
    <source>
        <dbReference type="Proteomes" id="UP000654075"/>
    </source>
</evidence>
<dbReference type="AlphaFoldDB" id="A0A813H8Q3"/>
<comment type="domain">
    <text evidence="1">The EXKPK motif is conserved in inositol-pentakisphosphate 2-kinases of both family 1 and 2.</text>
</comment>
<dbReference type="GO" id="GO:0005524">
    <property type="term" value="F:ATP binding"/>
    <property type="evidence" value="ECO:0007669"/>
    <property type="project" value="UniProtKB-KW"/>
</dbReference>
<comment type="function">
    <text evidence="1">Phosphorylates Ins(1,3,4,5,6)P5 at position 2 to form Ins(1,2,3,4,5,6)P6 (InsP6 or phytate).</text>
</comment>
<keyword evidence="1" id="KW-0808">Transferase</keyword>
<keyword evidence="3" id="KW-1133">Transmembrane helix</keyword>
<organism evidence="4 5">
    <name type="scientific">Polarella glacialis</name>
    <name type="common">Dinoflagellate</name>
    <dbReference type="NCBI Taxonomy" id="89957"/>
    <lineage>
        <taxon>Eukaryota</taxon>
        <taxon>Sar</taxon>
        <taxon>Alveolata</taxon>
        <taxon>Dinophyceae</taxon>
        <taxon>Suessiales</taxon>
        <taxon>Suessiaceae</taxon>
        <taxon>Polarella</taxon>
    </lineage>
</organism>
<keyword evidence="3" id="KW-0472">Membrane</keyword>
<comment type="caution">
    <text evidence="4">The sequence shown here is derived from an EMBL/GenBank/DDBJ whole genome shotgun (WGS) entry which is preliminary data.</text>
</comment>
<evidence type="ECO:0000313" key="4">
    <source>
        <dbReference type="EMBL" id="CAE8634233.1"/>
    </source>
</evidence>
<protein>
    <recommendedName>
        <fullName evidence="1">Inositol-pentakisphosphate 2-kinase</fullName>
        <ecNumber evidence="1">2.7.1.158</ecNumber>
    </recommendedName>
</protein>
<reference evidence="4" key="1">
    <citation type="submission" date="2021-02" db="EMBL/GenBank/DDBJ databases">
        <authorList>
            <person name="Dougan E. K."/>
            <person name="Rhodes N."/>
            <person name="Thang M."/>
            <person name="Chan C."/>
        </authorList>
    </citation>
    <scope>NUCLEOTIDE SEQUENCE</scope>
</reference>
<dbReference type="EC" id="2.7.1.158" evidence="1"/>
<dbReference type="InterPro" id="IPR009286">
    <property type="entry name" value="Ins_P5_2-kin"/>
</dbReference>
<evidence type="ECO:0000256" key="2">
    <source>
        <dbReference type="SAM" id="MobiDB-lite"/>
    </source>
</evidence>
<dbReference type="GO" id="GO:0035299">
    <property type="term" value="F:inositol-1,3,4,5,6-pentakisphosphate 2-kinase activity"/>
    <property type="evidence" value="ECO:0007669"/>
    <property type="project" value="UniProtKB-EC"/>
</dbReference>
<feature type="region of interest" description="Disordered" evidence="2">
    <location>
        <begin position="1"/>
        <end position="32"/>
    </location>
</feature>
<proteinExistence type="predicted"/>